<dbReference type="InterPro" id="IPR010852">
    <property type="entry name" value="ABATE"/>
</dbReference>
<comment type="caution">
    <text evidence="2">The sequence shown here is derived from an EMBL/GenBank/DDBJ whole genome shotgun (WGS) entry which is preliminary data.</text>
</comment>
<name>A0A3A4BFJ0_9ACTN</name>
<dbReference type="Pfam" id="PF11706">
    <property type="entry name" value="zf-CGNR"/>
    <property type="match status" value="1"/>
</dbReference>
<dbReference type="AlphaFoldDB" id="A0A3A4BFJ0"/>
<dbReference type="PANTHER" id="PTHR35525">
    <property type="entry name" value="BLL6575 PROTEIN"/>
    <property type="match status" value="1"/>
</dbReference>
<reference evidence="2 3" key="1">
    <citation type="submission" date="2018-09" db="EMBL/GenBank/DDBJ databases">
        <title>YIM 75507 draft genome.</title>
        <authorList>
            <person name="Tang S."/>
            <person name="Feng Y."/>
        </authorList>
    </citation>
    <scope>NUCLEOTIDE SEQUENCE [LARGE SCALE GENOMIC DNA]</scope>
    <source>
        <strain evidence="2 3">YIM 75507</strain>
    </source>
</reference>
<dbReference type="EMBL" id="QZEY01000010">
    <property type="protein sequence ID" value="RJL30112.1"/>
    <property type="molecule type" value="Genomic_DNA"/>
</dbReference>
<evidence type="ECO:0000313" key="2">
    <source>
        <dbReference type="EMBL" id="RJL30112.1"/>
    </source>
</evidence>
<dbReference type="RefSeq" id="WP_119928892.1">
    <property type="nucleotide sequence ID" value="NZ_QZEY01000010.1"/>
</dbReference>
<gene>
    <name evidence="2" type="ORF">D5H75_24640</name>
</gene>
<dbReference type="SUPFAM" id="SSF160904">
    <property type="entry name" value="Jann2411-like"/>
    <property type="match status" value="1"/>
</dbReference>
<organism evidence="2 3">
    <name type="scientific">Bailinhaonella thermotolerans</name>
    <dbReference type="NCBI Taxonomy" id="1070861"/>
    <lineage>
        <taxon>Bacteria</taxon>
        <taxon>Bacillati</taxon>
        <taxon>Actinomycetota</taxon>
        <taxon>Actinomycetes</taxon>
        <taxon>Streptosporangiales</taxon>
        <taxon>Streptosporangiaceae</taxon>
        <taxon>Bailinhaonella</taxon>
    </lineage>
</organism>
<feature type="domain" description="Zinc finger CGNR" evidence="1">
    <location>
        <begin position="146"/>
        <end position="187"/>
    </location>
</feature>
<sequence length="191" mass="20485">MDTNSHIEEAATAAAALINAATPGVRRARPYVPPEGQALADAVNAALLLGDKRHTPVDEAGAVRLAAYAVRLRAVYDHLGADDVDAAAQALNDLLEELAPRPYLSKEGDAPWHLRYRARDGGYPEAVASALALALASYLGSDRRHRLGLCSAPGCDRVYTDTTRSATRRYCRITCQNRVKAAAHRARAQAT</sequence>
<dbReference type="Gene3D" id="1.10.3300.10">
    <property type="entry name" value="Jann2411-like domain"/>
    <property type="match status" value="1"/>
</dbReference>
<accession>A0A3A4BFJ0</accession>
<dbReference type="InterPro" id="IPR023286">
    <property type="entry name" value="ABATE_dom_sf"/>
</dbReference>
<evidence type="ECO:0000313" key="3">
    <source>
        <dbReference type="Proteomes" id="UP000265768"/>
    </source>
</evidence>
<protein>
    <submittedName>
        <fullName evidence="2">CGNR zinc finger domain-containing protein</fullName>
    </submittedName>
</protein>
<proteinExistence type="predicted"/>
<dbReference type="OrthoDB" id="3531194at2"/>
<dbReference type="Proteomes" id="UP000265768">
    <property type="component" value="Unassembled WGS sequence"/>
</dbReference>
<dbReference type="InterPro" id="IPR021005">
    <property type="entry name" value="Znf_CGNR"/>
</dbReference>
<dbReference type="PANTHER" id="PTHR35525:SF3">
    <property type="entry name" value="BLL6575 PROTEIN"/>
    <property type="match status" value="1"/>
</dbReference>
<evidence type="ECO:0000259" key="1">
    <source>
        <dbReference type="Pfam" id="PF11706"/>
    </source>
</evidence>
<keyword evidence="3" id="KW-1185">Reference proteome</keyword>